<dbReference type="EMBL" id="CM000137">
    <property type="protein sequence ID" value="EEC69115.1"/>
    <property type="molecule type" value="Genomic_DNA"/>
</dbReference>
<gene>
    <name evidence="4" type="ORF">OsI_38029</name>
</gene>
<dbReference type="Pfam" id="PF23086">
    <property type="entry name" value="Tudor_Coilin"/>
    <property type="match status" value="1"/>
</dbReference>
<proteinExistence type="predicted"/>
<dbReference type="InterPro" id="IPR031722">
    <property type="entry name" value="Coilin_N"/>
</dbReference>
<dbReference type="GO" id="GO:0030620">
    <property type="term" value="F:U2 snRNA binding"/>
    <property type="evidence" value="ECO:0007669"/>
    <property type="project" value="TreeGrafter"/>
</dbReference>
<protein>
    <submittedName>
        <fullName evidence="4">Uncharacterized protein</fullName>
    </submittedName>
</protein>
<feature type="compositionally biased region" description="Basic and acidic residues" evidence="1">
    <location>
        <begin position="414"/>
        <end position="426"/>
    </location>
</feature>
<feature type="region of interest" description="Disordered" evidence="1">
    <location>
        <begin position="548"/>
        <end position="569"/>
    </location>
</feature>
<dbReference type="HOGENOM" id="CLU_018167_1_0_1"/>
<feature type="compositionally biased region" description="Basic and acidic residues" evidence="1">
    <location>
        <begin position="330"/>
        <end position="342"/>
    </location>
</feature>
<feature type="compositionally biased region" description="Basic and acidic residues" evidence="1">
    <location>
        <begin position="103"/>
        <end position="115"/>
    </location>
</feature>
<evidence type="ECO:0000313" key="5">
    <source>
        <dbReference type="Proteomes" id="UP000007015"/>
    </source>
</evidence>
<dbReference type="GO" id="GO:0030619">
    <property type="term" value="F:U1 snRNA binding"/>
    <property type="evidence" value="ECO:0007669"/>
    <property type="project" value="TreeGrafter"/>
</dbReference>
<reference evidence="4 5" key="1">
    <citation type="journal article" date="2005" name="PLoS Biol.">
        <title>The genomes of Oryza sativa: a history of duplications.</title>
        <authorList>
            <person name="Yu J."/>
            <person name="Wang J."/>
            <person name="Lin W."/>
            <person name="Li S."/>
            <person name="Li H."/>
            <person name="Zhou J."/>
            <person name="Ni P."/>
            <person name="Dong W."/>
            <person name="Hu S."/>
            <person name="Zeng C."/>
            <person name="Zhang J."/>
            <person name="Zhang Y."/>
            <person name="Li R."/>
            <person name="Xu Z."/>
            <person name="Li S."/>
            <person name="Li X."/>
            <person name="Zheng H."/>
            <person name="Cong L."/>
            <person name="Lin L."/>
            <person name="Yin J."/>
            <person name="Geng J."/>
            <person name="Li G."/>
            <person name="Shi J."/>
            <person name="Liu J."/>
            <person name="Lv H."/>
            <person name="Li J."/>
            <person name="Wang J."/>
            <person name="Deng Y."/>
            <person name="Ran L."/>
            <person name="Shi X."/>
            <person name="Wang X."/>
            <person name="Wu Q."/>
            <person name="Li C."/>
            <person name="Ren X."/>
            <person name="Wang J."/>
            <person name="Wang X."/>
            <person name="Li D."/>
            <person name="Liu D."/>
            <person name="Zhang X."/>
            <person name="Ji Z."/>
            <person name="Zhao W."/>
            <person name="Sun Y."/>
            <person name="Zhang Z."/>
            <person name="Bao J."/>
            <person name="Han Y."/>
            <person name="Dong L."/>
            <person name="Ji J."/>
            <person name="Chen P."/>
            <person name="Wu S."/>
            <person name="Liu J."/>
            <person name="Xiao Y."/>
            <person name="Bu D."/>
            <person name="Tan J."/>
            <person name="Yang L."/>
            <person name="Ye C."/>
            <person name="Zhang J."/>
            <person name="Xu J."/>
            <person name="Zhou Y."/>
            <person name="Yu Y."/>
            <person name="Zhang B."/>
            <person name="Zhuang S."/>
            <person name="Wei H."/>
            <person name="Liu B."/>
            <person name="Lei M."/>
            <person name="Yu H."/>
            <person name="Li Y."/>
            <person name="Xu H."/>
            <person name="Wei S."/>
            <person name="He X."/>
            <person name="Fang L."/>
            <person name="Zhang Z."/>
            <person name="Zhang Y."/>
            <person name="Huang X."/>
            <person name="Su Z."/>
            <person name="Tong W."/>
            <person name="Li J."/>
            <person name="Tong Z."/>
            <person name="Li S."/>
            <person name="Ye J."/>
            <person name="Wang L."/>
            <person name="Fang L."/>
            <person name="Lei T."/>
            <person name="Chen C."/>
            <person name="Chen H."/>
            <person name="Xu Z."/>
            <person name="Li H."/>
            <person name="Huang H."/>
            <person name="Zhang F."/>
            <person name="Xu H."/>
            <person name="Li N."/>
            <person name="Zhao C."/>
            <person name="Li S."/>
            <person name="Dong L."/>
            <person name="Huang Y."/>
            <person name="Li L."/>
            <person name="Xi Y."/>
            <person name="Qi Q."/>
            <person name="Li W."/>
            <person name="Zhang B."/>
            <person name="Hu W."/>
            <person name="Zhang Y."/>
            <person name="Tian X."/>
            <person name="Jiao Y."/>
            <person name="Liang X."/>
            <person name="Jin J."/>
            <person name="Gao L."/>
            <person name="Zheng W."/>
            <person name="Hao B."/>
            <person name="Liu S."/>
            <person name="Wang W."/>
            <person name="Yuan L."/>
            <person name="Cao M."/>
            <person name="McDermott J."/>
            <person name="Samudrala R."/>
            <person name="Wang J."/>
            <person name="Wong G.K."/>
            <person name="Yang H."/>
        </authorList>
    </citation>
    <scope>NUCLEOTIDE SEQUENCE [LARGE SCALE GENOMIC DNA]</scope>
    <source>
        <strain evidence="5">cv. 93-11</strain>
    </source>
</reference>
<dbReference type="GO" id="GO:0015030">
    <property type="term" value="C:Cajal body"/>
    <property type="evidence" value="ECO:0007669"/>
    <property type="project" value="TreeGrafter"/>
</dbReference>
<dbReference type="InterPro" id="IPR056398">
    <property type="entry name" value="Tudor_Coilin"/>
</dbReference>
<feature type="domain" description="Coilin tudor" evidence="3">
    <location>
        <begin position="590"/>
        <end position="693"/>
    </location>
</feature>
<feature type="domain" description="Coilin N-terminal" evidence="2">
    <location>
        <begin position="141"/>
        <end position="293"/>
    </location>
</feature>
<dbReference type="Pfam" id="PF15862">
    <property type="entry name" value="Coilin_N"/>
    <property type="match status" value="2"/>
</dbReference>
<dbReference type="OMA" id="CAKNSDP"/>
<dbReference type="PANTHER" id="PTHR15197">
    <property type="entry name" value="COILIN P80"/>
    <property type="match status" value="1"/>
</dbReference>
<accession>B8BP67</accession>
<dbReference type="InterPro" id="IPR024822">
    <property type="entry name" value="Coilin"/>
</dbReference>
<feature type="region of interest" description="Disordered" evidence="1">
    <location>
        <begin position="370"/>
        <end position="470"/>
    </location>
</feature>
<feature type="domain" description="Coilin N-terminal" evidence="2">
    <location>
        <begin position="9"/>
        <end position="91"/>
    </location>
</feature>
<feature type="region of interest" description="Disordered" evidence="1">
    <location>
        <begin position="103"/>
        <end position="134"/>
    </location>
</feature>
<dbReference type="GO" id="GO:0000387">
    <property type="term" value="P:spliceosomal snRNP assembly"/>
    <property type="evidence" value="ECO:0007669"/>
    <property type="project" value="TreeGrafter"/>
</dbReference>
<feature type="compositionally biased region" description="Basic and acidic residues" evidence="1">
    <location>
        <begin position="370"/>
        <end position="388"/>
    </location>
</feature>
<feature type="region of interest" description="Disordered" evidence="1">
    <location>
        <begin position="285"/>
        <end position="348"/>
    </location>
</feature>
<name>B8BP67_ORYSI</name>
<organism evidence="4 5">
    <name type="scientific">Oryza sativa subsp. indica</name>
    <name type="common">Rice</name>
    <dbReference type="NCBI Taxonomy" id="39946"/>
    <lineage>
        <taxon>Eukaryota</taxon>
        <taxon>Viridiplantae</taxon>
        <taxon>Streptophyta</taxon>
        <taxon>Embryophyta</taxon>
        <taxon>Tracheophyta</taxon>
        <taxon>Spermatophyta</taxon>
        <taxon>Magnoliopsida</taxon>
        <taxon>Liliopsida</taxon>
        <taxon>Poales</taxon>
        <taxon>Poaceae</taxon>
        <taxon>BOP clade</taxon>
        <taxon>Oryzoideae</taxon>
        <taxon>Oryzeae</taxon>
        <taxon>Oryzinae</taxon>
        <taxon>Oryza</taxon>
        <taxon>Oryza sativa</taxon>
    </lineage>
</organism>
<dbReference type="PANTHER" id="PTHR15197:SF0">
    <property type="entry name" value="COILIN"/>
    <property type="match status" value="1"/>
</dbReference>
<dbReference type="Proteomes" id="UP000007015">
    <property type="component" value="Chromosome 12"/>
</dbReference>
<dbReference type="STRING" id="39946.B8BP67"/>
<evidence type="ECO:0000259" key="3">
    <source>
        <dbReference type="Pfam" id="PF23086"/>
    </source>
</evidence>
<feature type="region of interest" description="Disordered" evidence="1">
    <location>
        <begin position="508"/>
        <end position="530"/>
    </location>
</feature>
<evidence type="ECO:0000313" key="4">
    <source>
        <dbReference type="EMBL" id="EEC69115.1"/>
    </source>
</evidence>
<keyword evidence="5" id="KW-1185">Reference proteome</keyword>
<dbReference type="Gramene" id="BGIOSGA036348-TA">
    <property type="protein sequence ID" value="BGIOSGA036348-PA"/>
    <property type="gene ID" value="BGIOSGA036348"/>
</dbReference>
<feature type="compositionally biased region" description="Basic residues" evidence="1">
    <location>
        <begin position="398"/>
        <end position="413"/>
    </location>
</feature>
<feature type="region of interest" description="Disordered" evidence="1">
    <location>
        <begin position="702"/>
        <end position="725"/>
    </location>
</feature>
<sequence length="836" mass="93364">MATPPVQAVRLRLVFDNQRILRRSLRESGLRRCWLLLPPELSTVSDLAAHIAARFRLRRSCPSCVILSIDGFVLPPFESTCIFRDNDIISGFTPIQYLRTQKDGKPQTLSKKGENSEEGINPRRPPRCQPPPMATPPAQAVRLRLVFDNQRILRRSLRESGLRRCWLLLPPELSTVSDLAAHIAARFRLRRSCPSCVILSIDGFVLPPFESTCIFRDNDIIRVKQKASKRITQHNDVHCIEGPEIVEKQPLPTDDEMLAIEYKKDDDSNQQEGVQYNHQNVVNAASHYNTRNDDITLKRKCQDGERGSPGTSKKKKLKVANTGKHTGCSNEDKAHQDQDHSGSKKLKSPCIDDAKKVMLAEADVTLEKEQISKRDNQTKLNSETKEDDCNTQSDIKKVSRSARRKKLKRQLRQKAKEQLKEKEHCQEQPTVADCPSSNNRDVLPSPSSNQNNSSLPFVRHEADEEESDTSDDIVPVVVRPGHIRFESAGGESDKSPVKEIQTTFQWSGTTSKKKGQKWGMDNSNKKSSDISYHGRITGTDTEVNHHVAGNSKTSDNDFGLASNQKVGESSHVGSASEKIFALKGKSSSEPLDFDSLYPLTRLPKEGDLIVYRLVELSSSWCPELSSYRVGKVLIYDPISLRIILLPVPEYPFAAGEKNGEDESEMLVDMSPYKEDGSLEIEYSSLLDIRLLKDTDSVQPAVSTPLPETGIKGGSHAQKPANLDNHKGKIHSEKLPNNTKDPEATQGIALGVCKHLSIITEVLVVVNCRPSLCAEKTQNTVWEENGEVANDEPAVQENGWGTWTPNASTSAWSYRALRSSALGHNTCTFERKKYQEG</sequence>
<dbReference type="AlphaFoldDB" id="B8BP67"/>
<evidence type="ECO:0000256" key="1">
    <source>
        <dbReference type="SAM" id="MobiDB-lite"/>
    </source>
</evidence>
<feature type="compositionally biased region" description="Basic and acidic residues" evidence="1">
    <location>
        <begin position="290"/>
        <end position="306"/>
    </location>
</feature>
<feature type="compositionally biased region" description="Low complexity" evidence="1">
    <location>
        <begin position="443"/>
        <end position="456"/>
    </location>
</feature>
<evidence type="ECO:0000259" key="2">
    <source>
        <dbReference type="Pfam" id="PF15862"/>
    </source>
</evidence>